<reference evidence="2" key="1">
    <citation type="submission" date="2017-02" db="EMBL/GenBank/DDBJ databases">
        <authorList>
            <person name="Varghese N."/>
            <person name="Submissions S."/>
        </authorList>
    </citation>
    <scope>NUCLEOTIDE SEQUENCE [LARGE SCALE GENOMIC DNA]</scope>
    <source>
        <strain evidence="2">DSM 22224</strain>
    </source>
</reference>
<accession>A0A1T4U2X3</accession>
<dbReference type="AlphaFoldDB" id="A0A1T4U2X3"/>
<protein>
    <submittedName>
        <fullName evidence="1">Uncharacterized protein</fullName>
    </submittedName>
</protein>
<evidence type="ECO:0000313" key="1">
    <source>
        <dbReference type="EMBL" id="SKA46899.1"/>
    </source>
</evidence>
<evidence type="ECO:0000313" key="2">
    <source>
        <dbReference type="Proteomes" id="UP000190367"/>
    </source>
</evidence>
<dbReference type="EMBL" id="FUWZ01000008">
    <property type="protein sequence ID" value="SKA46899.1"/>
    <property type="molecule type" value="Genomic_DNA"/>
</dbReference>
<name>A0A1T4U2X3_9BACT</name>
<keyword evidence="2" id="KW-1185">Reference proteome</keyword>
<organism evidence="1 2">
    <name type="scientific">Chitinophaga eiseniae</name>
    <dbReference type="NCBI Taxonomy" id="634771"/>
    <lineage>
        <taxon>Bacteria</taxon>
        <taxon>Pseudomonadati</taxon>
        <taxon>Bacteroidota</taxon>
        <taxon>Chitinophagia</taxon>
        <taxon>Chitinophagales</taxon>
        <taxon>Chitinophagaceae</taxon>
        <taxon>Chitinophaga</taxon>
    </lineage>
</organism>
<proteinExistence type="predicted"/>
<gene>
    <name evidence="1" type="ORF">SAMN04488128_10847</name>
</gene>
<sequence>MFYQRQQGAWDGDHACLVTAMTAIDTLTATEKLPSVAVYYLDSVYWQENDSAVVLEKYTASVHKEQPPSRDTMIRGISIQVRYH</sequence>
<dbReference type="Proteomes" id="UP000190367">
    <property type="component" value="Unassembled WGS sequence"/>
</dbReference>